<reference evidence="3" key="1">
    <citation type="journal article" date="2011" name="Nat. Commun.">
        <title>Effector diversification within compartments of the Leptosphaeria maculans genome affected by Repeat-Induced Point mutations.</title>
        <authorList>
            <person name="Rouxel T."/>
            <person name="Grandaubert J."/>
            <person name="Hane J.K."/>
            <person name="Hoede C."/>
            <person name="van de Wouw A.P."/>
            <person name="Couloux A."/>
            <person name="Dominguez V."/>
            <person name="Anthouard V."/>
            <person name="Bally P."/>
            <person name="Bourras S."/>
            <person name="Cozijnsen A.J."/>
            <person name="Ciuffetti L.M."/>
            <person name="Degrave A."/>
            <person name="Dilmaghani A."/>
            <person name="Duret L."/>
            <person name="Fudal I."/>
            <person name="Goodwin S.B."/>
            <person name="Gout L."/>
            <person name="Glaser N."/>
            <person name="Linglin J."/>
            <person name="Kema G.H.J."/>
            <person name="Lapalu N."/>
            <person name="Lawrence C.B."/>
            <person name="May K."/>
            <person name="Meyer M."/>
            <person name="Ollivier B."/>
            <person name="Poulain J."/>
            <person name="Schoch C.L."/>
            <person name="Simon A."/>
            <person name="Spatafora J.W."/>
            <person name="Stachowiak A."/>
            <person name="Turgeon B.G."/>
            <person name="Tyler B.M."/>
            <person name="Vincent D."/>
            <person name="Weissenbach J."/>
            <person name="Amselem J."/>
            <person name="Quesneville H."/>
            <person name="Oliver R.P."/>
            <person name="Wincker P."/>
            <person name="Balesdent M.-H."/>
            <person name="Howlett B.J."/>
        </authorList>
    </citation>
    <scope>NUCLEOTIDE SEQUENCE [LARGE SCALE GENOMIC DNA]</scope>
    <source>
        <strain evidence="3">JN3 / isolate v23.1.3 / race Av1-4-5-6-7-8</strain>
    </source>
</reference>
<protein>
    <submittedName>
        <fullName evidence="2">Predicted protein</fullName>
    </submittedName>
</protein>
<evidence type="ECO:0000313" key="2">
    <source>
        <dbReference type="EMBL" id="CBX95041.1"/>
    </source>
</evidence>
<name>E4ZUG2_LEPMJ</name>
<dbReference type="STRING" id="985895.E4ZUG2"/>
<proteinExistence type="predicted"/>
<feature type="region of interest" description="Disordered" evidence="1">
    <location>
        <begin position="18"/>
        <end position="59"/>
    </location>
</feature>
<dbReference type="eggNOG" id="ENOG502SKGN">
    <property type="taxonomic scope" value="Eukaryota"/>
</dbReference>
<gene>
    <name evidence="2" type="ORF">LEMA_P114560.1</name>
</gene>
<dbReference type="Proteomes" id="UP000002668">
    <property type="component" value="Genome"/>
</dbReference>
<dbReference type="HOGENOM" id="CLU_2197440_0_0_1"/>
<organism evidence="3">
    <name type="scientific">Leptosphaeria maculans (strain JN3 / isolate v23.1.3 / race Av1-4-5-6-7-8)</name>
    <name type="common">Blackleg fungus</name>
    <name type="synonym">Phoma lingam</name>
    <dbReference type="NCBI Taxonomy" id="985895"/>
    <lineage>
        <taxon>Eukaryota</taxon>
        <taxon>Fungi</taxon>
        <taxon>Dikarya</taxon>
        <taxon>Ascomycota</taxon>
        <taxon>Pezizomycotina</taxon>
        <taxon>Dothideomycetes</taxon>
        <taxon>Pleosporomycetidae</taxon>
        <taxon>Pleosporales</taxon>
        <taxon>Pleosporineae</taxon>
        <taxon>Leptosphaeriaceae</taxon>
        <taxon>Plenodomus</taxon>
        <taxon>Plenodomus lingam/Leptosphaeria maculans species complex</taxon>
    </lineage>
</organism>
<dbReference type="InParanoid" id="E4ZUG2"/>
<keyword evidence="3" id="KW-1185">Reference proteome</keyword>
<sequence length="108" mass="12106">MGSAYLENTWTRSVASLVRPSRNNLRDDSPTDPALLANNTSKQPTQENHDSATEPGTIKYGFGIHVGRDGLEHLGIDRVRRGGDRSGRELVIYEEQAKKKRKSWTDQV</sequence>
<dbReference type="VEuPathDB" id="FungiDB:LEMA_P114560.1"/>
<accession>E4ZUG2</accession>
<dbReference type="AlphaFoldDB" id="E4ZUG2"/>
<feature type="compositionally biased region" description="Polar residues" evidence="1">
    <location>
        <begin position="37"/>
        <end position="46"/>
    </location>
</feature>
<evidence type="ECO:0000313" key="3">
    <source>
        <dbReference type="Proteomes" id="UP000002668"/>
    </source>
</evidence>
<dbReference type="EMBL" id="FP929126">
    <property type="protein sequence ID" value="CBX95041.1"/>
    <property type="molecule type" value="Genomic_DNA"/>
</dbReference>
<evidence type="ECO:0000256" key="1">
    <source>
        <dbReference type="SAM" id="MobiDB-lite"/>
    </source>
</evidence>